<evidence type="ECO:0000313" key="8">
    <source>
        <dbReference type="EMBL" id="KAG8233558.1"/>
    </source>
</evidence>
<dbReference type="FunFam" id="3.40.50.300:FF:000737">
    <property type="entry name" value="Bifunctional polynucleotide phosphatase/kinase"/>
    <property type="match status" value="1"/>
</dbReference>
<dbReference type="InterPro" id="IPR036412">
    <property type="entry name" value="HAD-like_sf"/>
</dbReference>
<dbReference type="InterPro" id="IPR027417">
    <property type="entry name" value="P-loop_NTPase"/>
</dbReference>
<dbReference type="FunFam" id="3.40.50.1000:FF:000078">
    <property type="entry name" value="Bifunctional polynucleotide phosphatase/kinase"/>
    <property type="match status" value="1"/>
</dbReference>
<dbReference type="SUPFAM" id="SSF49879">
    <property type="entry name" value="SMAD/FHA domain"/>
    <property type="match status" value="1"/>
</dbReference>
<evidence type="ECO:0000256" key="5">
    <source>
        <dbReference type="ARBA" id="ARBA00023242"/>
    </source>
</evidence>
<dbReference type="OrthoDB" id="19045at2759"/>
<evidence type="ECO:0000313" key="9">
    <source>
        <dbReference type="Proteomes" id="UP000792457"/>
    </source>
</evidence>
<dbReference type="GO" id="GO:0006281">
    <property type="term" value="P:DNA repair"/>
    <property type="evidence" value="ECO:0007669"/>
    <property type="project" value="UniProtKB-KW"/>
</dbReference>
<dbReference type="SUPFAM" id="SSF52540">
    <property type="entry name" value="P-loop containing nucleoside triphosphate hydrolases"/>
    <property type="match status" value="1"/>
</dbReference>
<dbReference type="GO" id="GO:0005634">
    <property type="term" value="C:nucleus"/>
    <property type="evidence" value="ECO:0007669"/>
    <property type="project" value="UniProtKB-SubCell"/>
</dbReference>
<dbReference type="InterPro" id="IPR023214">
    <property type="entry name" value="HAD_sf"/>
</dbReference>
<feature type="region of interest" description="Disordered" evidence="6">
    <location>
        <begin position="109"/>
        <end position="132"/>
    </location>
</feature>
<dbReference type="Pfam" id="PF08645">
    <property type="entry name" value="PNK3P"/>
    <property type="match status" value="1"/>
</dbReference>
<protein>
    <recommendedName>
        <fullName evidence="7">PNK FHA domain-containing protein</fullName>
    </recommendedName>
</protein>
<evidence type="ECO:0000256" key="4">
    <source>
        <dbReference type="ARBA" id="ARBA00023204"/>
    </source>
</evidence>
<dbReference type="GO" id="GO:0003690">
    <property type="term" value="F:double-stranded DNA binding"/>
    <property type="evidence" value="ECO:0007669"/>
    <property type="project" value="TreeGrafter"/>
</dbReference>
<dbReference type="CDD" id="cd01625">
    <property type="entry name" value="HAD_PNP"/>
    <property type="match status" value="1"/>
</dbReference>
<dbReference type="NCBIfam" id="TIGR01664">
    <property type="entry name" value="DNA-3'-Pase"/>
    <property type="match status" value="1"/>
</dbReference>
<dbReference type="Gene3D" id="2.60.200.20">
    <property type="match status" value="1"/>
</dbReference>
<reference evidence="8" key="2">
    <citation type="submission" date="2017-10" db="EMBL/GenBank/DDBJ databases">
        <title>Ladona fulva Genome sequencing and assembly.</title>
        <authorList>
            <person name="Murali S."/>
            <person name="Richards S."/>
            <person name="Bandaranaike D."/>
            <person name="Bellair M."/>
            <person name="Blankenburg K."/>
            <person name="Chao H."/>
            <person name="Dinh H."/>
            <person name="Doddapaneni H."/>
            <person name="Dugan-Rocha S."/>
            <person name="Elkadiri S."/>
            <person name="Gnanaolivu R."/>
            <person name="Hernandez B."/>
            <person name="Skinner E."/>
            <person name="Javaid M."/>
            <person name="Lee S."/>
            <person name="Li M."/>
            <person name="Ming W."/>
            <person name="Munidasa M."/>
            <person name="Muniz J."/>
            <person name="Nguyen L."/>
            <person name="Hughes D."/>
            <person name="Osuji N."/>
            <person name="Pu L.-L."/>
            <person name="Puazo M."/>
            <person name="Qu C."/>
            <person name="Quiroz J."/>
            <person name="Raj R."/>
            <person name="Weissenberger G."/>
            <person name="Xin Y."/>
            <person name="Zou X."/>
            <person name="Han Y."/>
            <person name="Worley K."/>
            <person name="Muzny D."/>
            <person name="Gibbs R."/>
        </authorList>
    </citation>
    <scope>NUCLEOTIDE SEQUENCE</scope>
    <source>
        <strain evidence="8">Sampled in the wild</strain>
    </source>
</reference>
<evidence type="ECO:0000256" key="3">
    <source>
        <dbReference type="ARBA" id="ARBA00022801"/>
    </source>
</evidence>
<proteinExistence type="predicted"/>
<dbReference type="Proteomes" id="UP000792457">
    <property type="component" value="Unassembled WGS sequence"/>
</dbReference>
<dbReference type="Gene3D" id="3.40.50.300">
    <property type="entry name" value="P-loop containing nucleotide triphosphate hydrolases"/>
    <property type="match status" value="1"/>
</dbReference>
<dbReference type="EMBL" id="KZ308727">
    <property type="protein sequence ID" value="KAG8233558.1"/>
    <property type="molecule type" value="Genomic_DNA"/>
</dbReference>
<dbReference type="PANTHER" id="PTHR12083:SF9">
    <property type="entry name" value="BIFUNCTIONAL POLYNUCLEOTIDE PHOSPHATASE_KINASE"/>
    <property type="match status" value="1"/>
</dbReference>
<comment type="subcellular location">
    <subcellularLocation>
        <location evidence="1">Nucleus</location>
    </subcellularLocation>
</comment>
<dbReference type="InterPro" id="IPR006551">
    <property type="entry name" value="Polynucleotide_phosphatase"/>
</dbReference>
<keyword evidence="2" id="KW-0227">DNA damage</keyword>
<sequence length="527" mass="58537">MRITTKRSTMDLMKKCFLSCTANSHPPILIPHQKILNVGRSPDTKIIDKKCSRIQLSLKADYYKNEIEARHNGPNMSGVNGQPFKNDENCNYKTLKHGDILEILLGSAGSSKRPVSPADAEEDAKRIKRSKEEDNLMAAKKDAISSDGSHCSRPCVKSIWESLYSGKVSIFTSEGVIGREKIAAYDLDGTLITTKSGRVFPKDSNDWQIAYAEVPGKLKTLWENGYKIVIFTNQAGIESGRTRLEDFKTKVERIVKRLGVPIQVYVCIASGGLYRKPAIGMWQILSQKNGGVSLSENSKDHIYVGDAAGRGAGGKNDSKSPRGTKNKIKKDFSCSDRLFALNLGLQFFTPEEHFLNQAPRPYNLPELNPAALLVVMVGGPGSGKSYATKNYLKGYVRACRDELGTREKCEALARSQLLAGLSVVLDSTNPEKSSRARAISLARSAGVPVRCFLMSTSKELARHNNKFREITDPSHAKVAEMIINSYYAKYEEPSLDEGFDEIVKVEFTPKFEDLTHKKLYSMYLLDK</sequence>
<evidence type="ECO:0000256" key="6">
    <source>
        <dbReference type="SAM" id="MobiDB-lite"/>
    </source>
</evidence>
<feature type="domain" description="PNK FHA" evidence="7">
    <location>
        <begin position="16"/>
        <end position="85"/>
    </location>
</feature>
<gene>
    <name evidence="8" type="ORF">J437_LFUL013770</name>
</gene>
<keyword evidence="5" id="KW-0539">Nucleus</keyword>
<dbReference type="InterPro" id="IPR013954">
    <property type="entry name" value="PNK3P"/>
</dbReference>
<name>A0A8K0KFT6_LADFU</name>
<dbReference type="InterPro" id="IPR041388">
    <property type="entry name" value="FHA_2"/>
</dbReference>
<evidence type="ECO:0000256" key="1">
    <source>
        <dbReference type="ARBA" id="ARBA00004123"/>
    </source>
</evidence>
<keyword evidence="9" id="KW-1185">Reference proteome</keyword>
<organism evidence="8 9">
    <name type="scientific">Ladona fulva</name>
    <name type="common">Scarce chaser dragonfly</name>
    <name type="synonym">Libellula fulva</name>
    <dbReference type="NCBI Taxonomy" id="123851"/>
    <lineage>
        <taxon>Eukaryota</taxon>
        <taxon>Metazoa</taxon>
        <taxon>Ecdysozoa</taxon>
        <taxon>Arthropoda</taxon>
        <taxon>Hexapoda</taxon>
        <taxon>Insecta</taxon>
        <taxon>Pterygota</taxon>
        <taxon>Palaeoptera</taxon>
        <taxon>Odonata</taxon>
        <taxon>Epiprocta</taxon>
        <taxon>Anisoptera</taxon>
        <taxon>Libelluloidea</taxon>
        <taxon>Libellulidae</taxon>
        <taxon>Ladona</taxon>
    </lineage>
</organism>
<keyword evidence="4" id="KW-0234">DNA repair</keyword>
<dbReference type="Gene3D" id="3.40.50.1000">
    <property type="entry name" value="HAD superfamily/HAD-like"/>
    <property type="match status" value="1"/>
</dbReference>
<dbReference type="InterPro" id="IPR006549">
    <property type="entry name" value="HAD-SF_hydro_IIIA"/>
</dbReference>
<dbReference type="SUPFAM" id="SSF56784">
    <property type="entry name" value="HAD-like"/>
    <property type="match status" value="1"/>
</dbReference>
<dbReference type="GO" id="GO:0046403">
    <property type="term" value="F:polynucleotide 3'-phosphatase activity"/>
    <property type="evidence" value="ECO:0007669"/>
    <property type="project" value="TreeGrafter"/>
</dbReference>
<dbReference type="PANTHER" id="PTHR12083">
    <property type="entry name" value="BIFUNCTIONAL POLYNUCLEOTIDE PHOSPHATASE/KINASE"/>
    <property type="match status" value="1"/>
</dbReference>
<dbReference type="InterPro" id="IPR008984">
    <property type="entry name" value="SMAD_FHA_dom_sf"/>
</dbReference>
<evidence type="ECO:0000256" key="2">
    <source>
        <dbReference type="ARBA" id="ARBA00022763"/>
    </source>
</evidence>
<dbReference type="AlphaFoldDB" id="A0A8K0KFT6"/>
<accession>A0A8K0KFT6</accession>
<feature type="region of interest" description="Disordered" evidence="6">
    <location>
        <begin position="306"/>
        <end position="328"/>
    </location>
</feature>
<keyword evidence="3" id="KW-0378">Hydrolase</keyword>
<dbReference type="GO" id="GO:0046404">
    <property type="term" value="F:ATP-dependent polydeoxyribonucleotide 5'-hydroxyl-kinase activity"/>
    <property type="evidence" value="ECO:0007669"/>
    <property type="project" value="TreeGrafter"/>
</dbReference>
<dbReference type="NCBIfam" id="TIGR01662">
    <property type="entry name" value="HAD-SF-IIIA"/>
    <property type="match status" value="1"/>
</dbReference>
<evidence type="ECO:0000259" key="7">
    <source>
        <dbReference type="Pfam" id="PF17913"/>
    </source>
</evidence>
<comment type="caution">
    <text evidence="8">The sequence shown here is derived from an EMBL/GenBank/DDBJ whole genome shotgun (WGS) entry which is preliminary data.</text>
</comment>
<reference evidence="8" key="1">
    <citation type="submission" date="2013-04" db="EMBL/GenBank/DDBJ databases">
        <authorList>
            <person name="Qu J."/>
            <person name="Murali S.C."/>
            <person name="Bandaranaike D."/>
            <person name="Bellair M."/>
            <person name="Blankenburg K."/>
            <person name="Chao H."/>
            <person name="Dinh H."/>
            <person name="Doddapaneni H."/>
            <person name="Downs B."/>
            <person name="Dugan-Rocha S."/>
            <person name="Elkadiri S."/>
            <person name="Gnanaolivu R.D."/>
            <person name="Hernandez B."/>
            <person name="Javaid M."/>
            <person name="Jayaseelan J.C."/>
            <person name="Lee S."/>
            <person name="Li M."/>
            <person name="Ming W."/>
            <person name="Munidasa M."/>
            <person name="Muniz J."/>
            <person name="Nguyen L."/>
            <person name="Ongeri F."/>
            <person name="Osuji N."/>
            <person name="Pu L.-L."/>
            <person name="Puazo M."/>
            <person name="Qu C."/>
            <person name="Quiroz J."/>
            <person name="Raj R."/>
            <person name="Weissenberger G."/>
            <person name="Xin Y."/>
            <person name="Zou X."/>
            <person name="Han Y."/>
            <person name="Richards S."/>
            <person name="Worley K."/>
            <person name="Muzny D."/>
            <person name="Gibbs R."/>
        </authorList>
    </citation>
    <scope>NUCLEOTIDE SEQUENCE</scope>
    <source>
        <strain evidence="8">Sampled in the wild</strain>
    </source>
</reference>
<dbReference type="Pfam" id="PF17913">
    <property type="entry name" value="FHA_2"/>
    <property type="match status" value="1"/>
</dbReference>
<dbReference type="Pfam" id="PF13671">
    <property type="entry name" value="AAA_33"/>
    <property type="match status" value="1"/>
</dbReference>